<evidence type="ECO:0000313" key="1">
    <source>
        <dbReference type="EMBL" id="CAB1418654.1"/>
    </source>
</evidence>
<comment type="caution">
    <text evidence="1">The sequence shown here is derived from an EMBL/GenBank/DDBJ whole genome shotgun (WGS) entry which is preliminary data.</text>
</comment>
<proteinExistence type="predicted"/>
<dbReference type="EMBL" id="CADEAL010000335">
    <property type="protein sequence ID" value="CAB1418654.1"/>
    <property type="molecule type" value="Genomic_DNA"/>
</dbReference>
<dbReference type="Proteomes" id="UP001153269">
    <property type="component" value="Unassembled WGS sequence"/>
</dbReference>
<name>A0A9N7YBV5_PLEPL</name>
<keyword evidence="2" id="KW-1185">Reference proteome</keyword>
<organism evidence="1 2">
    <name type="scientific">Pleuronectes platessa</name>
    <name type="common">European plaice</name>
    <dbReference type="NCBI Taxonomy" id="8262"/>
    <lineage>
        <taxon>Eukaryota</taxon>
        <taxon>Metazoa</taxon>
        <taxon>Chordata</taxon>
        <taxon>Craniata</taxon>
        <taxon>Vertebrata</taxon>
        <taxon>Euteleostomi</taxon>
        <taxon>Actinopterygii</taxon>
        <taxon>Neopterygii</taxon>
        <taxon>Teleostei</taxon>
        <taxon>Neoteleostei</taxon>
        <taxon>Acanthomorphata</taxon>
        <taxon>Carangaria</taxon>
        <taxon>Pleuronectiformes</taxon>
        <taxon>Pleuronectoidei</taxon>
        <taxon>Pleuronectidae</taxon>
        <taxon>Pleuronectes</taxon>
    </lineage>
</organism>
<reference evidence="1" key="1">
    <citation type="submission" date="2020-03" db="EMBL/GenBank/DDBJ databases">
        <authorList>
            <person name="Weist P."/>
        </authorList>
    </citation>
    <scope>NUCLEOTIDE SEQUENCE</scope>
</reference>
<gene>
    <name evidence="1" type="ORF">PLEPLA_LOCUS6480</name>
</gene>
<accession>A0A9N7YBV5</accession>
<protein>
    <submittedName>
        <fullName evidence="1">Uncharacterized protein</fullName>
    </submittedName>
</protein>
<evidence type="ECO:0000313" key="2">
    <source>
        <dbReference type="Proteomes" id="UP001153269"/>
    </source>
</evidence>
<dbReference type="AlphaFoldDB" id="A0A9N7YBV5"/>
<sequence length="147" mass="15853">MITLTAALPGQLLSNATGVTGGAITSGEEMRCGHPQEILQQQERSDSSHHDRQLMYRSSTMRSLKLLNEEDELSGWRSCRSKSSINHLYWPSAGASACCQWARADLSPTACGRSERGQGVTAGGHDTLSHRVTVCPANLRAQTALSV</sequence>